<feature type="signal peptide" evidence="1">
    <location>
        <begin position="1"/>
        <end position="22"/>
    </location>
</feature>
<dbReference type="GO" id="GO:0044291">
    <property type="term" value="C:cell-cell contact zone"/>
    <property type="evidence" value="ECO:0007669"/>
    <property type="project" value="TreeGrafter"/>
</dbReference>
<name>A0A8R1XMM5_ONCVO</name>
<accession>A0A8R1XMM5</accession>
<organism evidence="2 3">
    <name type="scientific">Onchocerca volvulus</name>
    <dbReference type="NCBI Taxonomy" id="6282"/>
    <lineage>
        <taxon>Eukaryota</taxon>
        <taxon>Metazoa</taxon>
        <taxon>Ecdysozoa</taxon>
        <taxon>Nematoda</taxon>
        <taxon>Chromadorea</taxon>
        <taxon>Rhabditida</taxon>
        <taxon>Spirurina</taxon>
        <taxon>Spiruromorpha</taxon>
        <taxon>Filarioidea</taxon>
        <taxon>Onchocercidae</taxon>
        <taxon>Onchocerca</taxon>
    </lineage>
</organism>
<evidence type="ECO:0000313" key="2">
    <source>
        <dbReference type="EnsemblMetazoa" id="OVOC12190.1"/>
    </source>
</evidence>
<reference evidence="3" key="1">
    <citation type="submission" date="2013-10" db="EMBL/GenBank/DDBJ databases">
        <title>Genome sequencing of Onchocerca volvulus.</title>
        <authorList>
            <person name="Cotton J."/>
            <person name="Tsai J."/>
            <person name="Stanley E."/>
            <person name="Tracey A."/>
            <person name="Holroyd N."/>
            <person name="Lustigman S."/>
            <person name="Berriman M."/>
        </authorList>
    </citation>
    <scope>NUCLEOTIDE SEQUENCE</scope>
</reference>
<dbReference type="InterPro" id="IPR029213">
    <property type="entry name" value="Fusogen_EFF/AFF"/>
</dbReference>
<keyword evidence="3" id="KW-1185">Reference proteome</keyword>
<sequence>MRLVCLLKCILLTYLIPRIGLSKSSSSPELSQPLLLTTPPYCTKLIKNLLVSSSKLDVDERYKLLKMSKFKKISIKMTTRIMKFKDDSDNTSHIYLRIELDYTACFRLKKYNQWYRFAVPDVLDERSQDQGWLHTLTFSSLNHRHPIFQRYEFAIPEVKISCICEYDKNSDICSARTYYFTHCSYGSSRQLSFTPYQNKSFMAVKLGPPETFVTFEYVAYAYTADQWIEKDKRTITTKLYDQLPWLFLDRWRRFQMRVLSGGRTKQLKSGMYFAAIKPDGEMDGLRQEMINEIGENNTKALSIEFALQNPEDFVSKATVEQMYPWIRSAKIDGESRRRTVVTFSESTIVEIVLKVCQFFNLIEFFAISK</sequence>
<dbReference type="Gene3D" id="2.60.98.60">
    <property type="entry name" value="Cell-cell fusogen EFF/AFF, domain 1"/>
    <property type="match status" value="3"/>
</dbReference>
<protein>
    <recommendedName>
        <fullName evidence="4">F-box associated domain-containing protein</fullName>
    </recommendedName>
</protein>
<dbReference type="Proteomes" id="UP000024404">
    <property type="component" value="Unassembled WGS sequence"/>
</dbReference>
<dbReference type="GO" id="GO:0000768">
    <property type="term" value="P:syncytium formation by plasma membrane fusion"/>
    <property type="evidence" value="ECO:0007669"/>
    <property type="project" value="TreeGrafter"/>
</dbReference>
<dbReference type="PANTHER" id="PTHR37415">
    <property type="entry name" value="EFF-1A"/>
    <property type="match status" value="1"/>
</dbReference>
<dbReference type="EMBL" id="CMVM020000401">
    <property type="status" value="NOT_ANNOTATED_CDS"/>
    <property type="molecule type" value="Genomic_DNA"/>
</dbReference>
<proteinExistence type="predicted"/>
<dbReference type="Pfam" id="PF14884">
    <property type="entry name" value="EFF-AFF"/>
    <property type="match status" value="2"/>
</dbReference>
<reference evidence="2" key="2">
    <citation type="submission" date="2022-06" db="UniProtKB">
        <authorList>
            <consortium name="EnsemblMetazoa"/>
        </authorList>
    </citation>
    <scope>IDENTIFICATION</scope>
</reference>
<evidence type="ECO:0000313" key="3">
    <source>
        <dbReference type="Proteomes" id="UP000024404"/>
    </source>
</evidence>
<keyword evidence="1" id="KW-0732">Signal</keyword>
<evidence type="ECO:0008006" key="4">
    <source>
        <dbReference type="Google" id="ProtNLM"/>
    </source>
</evidence>
<feature type="chain" id="PRO_5035795443" description="F-box associated domain-containing protein" evidence="1">
    <location>
        <begin position="23"/>
        <end position="369"/>
    </location>
</feature>
<dbReference type="AlphaFoldDB" id="A0A8R1XMM5"/>
<dbReference type="PANTHER" id="PTHR37415:SF2">
    <property type="entry name" value="EFF-1A-RELATED"/>
    <property type="match status" value="1"/>
</dbReference>
<dbReference type="EnsemblMetazoa" id="OVOC12190.1">
    <property type="protein sequence ID" value="OVOC12190.1"/>
    <property type="gene ID" value="WBGene00248999"/>
</dbReference>
<evidence type="ECO:0000256" key="1">
    <source>
        <dbReference type="SAM" id="SignalP"/>
    </source>
</evidence>